<dbReference type="Proteomes" id="UP000321393">
    <property type="component" value="Unassembled WGS sequence"/>
</dbReference>
<sequence>MGEEKEGDGDYDMEEAFLELLDSIDDDDSIDPRAETFIQKFYADMKMERLASI</sequence>
<reference evidence="3 4" key="1">
    <citation type="submission" date="2019-08" db="EMBL/GenBank/DDBJ databases">
        <title>Draft genome sequences of two oriental melons (Cucumis melo L. var makuwa).</title>
        <authorList>
            <person name="Kwon S.-Y."/>
        </authorList>
    </citation>
    <scope>NUCLEOTIDE SEQUENCE [LARGE SCALE GENOMIC DNA]</scope>
    <source>
        <strain evidence="4">cv. Chang Bougi</strain>
        <strain evidence="3">cv. SW 3</strain>
        <tissue evidence="2">Leaf</tissue>
    </source>
</reference>
<dbReference type="Pfam" id="PF05553">
    <property type="entry name" value="DUF761"/>
    <property type="match status" value="1"/>
</dbReference>
<gene>
    <name evidence="2" type="ORF">E5676_scaffold278G00530</name>
    <name evidence="1" type="ORF">E6C27_scaffold262G00130</name>
</gene>
<accession>A0A5D3DIH9</accession>
<name>A0A5D3DIH9_CUCMM</name>
<evidence type="ECO:0000313" key="2">
    <source>
        <dbReference type="EMBL" id="TYK23481.1"/>
    </source>
</evidence>
<dbReference type="Proteomes" id="UP000321947">
    <property type="component" value="Unassembled WGS sequence"/>
</dbReference>
<evidence type="ECO:0000313" key="4">
    <source>
        <dbReference type="Proteomes" id="UP000321947"/>
    </source>
</evidence>
<evidence type="ECO:0000313" key="1">
    <source>
        <dbReference type="EMBL" id="KAA0040479.1"/>
    </source>
</evidence>
<evidence type="ECO:0000313" key="3">
    <source>
        <dbReference type="Proteomes" id="UP000321393"/>
    </source>
</evidence>
<protein>
    <submittedName>
        <fullName evidence="2">Uncharacterized protein</fullName>
    </submittedName>
</protein>
<proteinExistence type="predicted"/>
<dbReference type="EMBL" id="SSTE01017321">
    <property type="protein sequence ID" value="KAA0040479.1"/>
    <property type="molecule type" value="Genomic_DNA"/>
</dbReference>
<comment type="caution">
    <text evidence="2">The sequence shown here is derived from an EMBL/GenBank/DDBJ whole genome shotgun (WGS) entry which is preliminary data.</text>
</comment>
<organism evidence="2 4">
    <name type="scientific">Cucumis melo var. makuwa</name>
    <name type="common">Oriental melon</name>
    <dbReference type="NCBI Taxonomy" id="1194695"/>
    <lineage>
        <taxon>Eukaryota</taxon>
        <taxon>Viridiplantae</taxon>
        <taxon>Streptophyta</taxon>
        <taxon>Embryophyta</taxon>
        <taxon>Tracheophyta</taxon>
        <taxon>Spermatophyta</taxon>
        <taxon>Magnoliopsida</taxon>
        <taxon>eudicotyledons</taxon>
        <taxon>Gunneridae</taxon>
        <taxon>Pentapetalae</taxon>
        <taxon>rosids</taxon>
        <taxon>fabids</taxon>
        <taxon>Cucurbitales</taxon>
        <taxon>Cucurbitaceae</taxon>
        <taxon>Benincaseae</taxon>
        <taxon>Cucumis</taxon>
    </lineage>
</organism>
<dbReference type="EMBL" id="SSTD01004491">
    <property type="protein sequence ID" value="TYK23481.1"/>
    <property type="molecule type" value="Genomic_DNA"/>
</dbReference>
<dbReference type="InterPro" id="IPR008480">
    <property type="entry name" value="DUF761_pln"/>
</dbReference>
<dbReference type="AlphaFoldDB" id="A0A5D3DIH9"/>